<evidence type="ECO:0000313" key="1">
    <source>
        <dbReference type="EMBL" id="KAF2220656.1"/>
    </source>
</evidence>
<name>A0A6A6G4J9_9PEZI</name>
<dbReference type="Proteomes" id="UP000799538">
    <property type="component" value="Unassembled WGS sequence"/>
</dbReference>
<dbReference type="AlphaFoldDB" id="A0A6A6G4J9"/>
<accession>A0A6A6G4J9</accession>
<organism evidence="1 2">
    <name type="scientific">Elsinoe ampelina</name>
    <dbReference type="NCBI Taxonomy" id="302913"/>
    <lineage>
        <taxon>Eukaryota</taxon>
        <taxon>Fungi</taxon>
        <taxon>Dikarya</taxon>
        <taxon>Ascomycota</taxon>
        <taxon>Pezizomycotina</taxon>
        <taxon>Dothideomycetes</taxon>
        <taxon>Dothideomycetidae</taxon>
        <taxon>Myriangiales</taxon>
        <taxon>Elsinoaceae</taxon>
        <taxon>Elsinoe</taxon>
    </lineage>
</organism>
<reference evidence="2" key="1">
    <citation type="journal article" date="2020" name="Stud. Mycol.">
        <title>101 Dothideomycetes genomes: A test case for predicting lifestyles and emergence of pathogens.</title>
        <authorList>
            <person name="Haridas S."/>
            <person name="Albert R."/>
            <person name="Binder M."/>
            <person name="Bloem J."/>
            <person name="LaButti K."/>
            <person name="Salamov A."/>
            <person name="Andreopoulos B."/>
            <person name="Baker S."/>
            <person name="Barry K."/>
            <person name="Bills G."/>
            <person name="Bluhm B."/>
            <person name="Cannon C."/>
            <person name="Castanera R."/>
            <person name="Culley D."/>
            <person name="Daum C."/>
            <person name="Ezra D."/>
            <person name="Gonzalez J."/>
            <person name="Henrissat B."/>
            <person name="Kuo A."/>
            <person name="Liang C."/>
            <person name="Lipzen A."/>
            <person name="Lutzoni F."/>
            <person name="Magnuson J."/>
            <person name="Mondo S."/>
            <person name="Nolan M."/>
            <person name="Ohm R."/>
            <person name="Pangilinan J."/>
            <person name="Park H.-J."/>
            <person name="Ramirez L."/>
            <person name="Alfaro M."/>
            <person name="Sun H."/>
            <person name="Tritt A."/>
            <person name="Yoshinaga Y."/>
            <person name="Zwiers L.-H."/>
            <person name="Turgeon B."/>
            <person name="Goodwin S."/>
            <person name="Spatafora J."/>
            <person name="Crous P."/>
            <person name="Grigoriev I."/>
        </authorList>
    </citation>
    <scope>NUCLEOTIDE SEQUENCE [LARGE SCALE GENOMIC DNA]</scope>
    <source>
        <strain evidence="2">CECT 20119</strain>
    </source>
</reference>
<keyword evidence="2" id="KW-1185">Reference proteome</keyword>
<proteinExistence type="predicted"/>
<protein>
    <submittedName>
        <fullName evidence="1">Uncharacterized protein</fullName>
    </submittedName>
</protein>
<sequence length="164" mass="17936">MTNCPRNPSPFIIGNPISPCCTLVLSRRITSGSSASGQPTFVTPRDRRRDVAASASVTIGHASQMPLAISRTAPSTGHHQSTTRLACFFSCLILLFCRSRVVLAHDVCDMDNHLSIDCPIIPTGYRRRAFFLVALVELLMVRYAQNLSNTPRQALVAHSHVAHP</sequence>
<dbReference type="EMBL" id="ML992512">
    <property type="protein sequence ID" value="KAF2220656.1"/>
    <property type="molecule type" value="Genomic_DNA"/>
</dbReference>
<evidence type="ECO:0000313" key="2">
    <source>
        <dbReference type="Proteomes" id="UP000799538"/>
    </source>
</evidence>
<gene>
    <name evidence="1" type="ORF">BDZ85DRAFT_29550</name>
</gene>